<feature type="domain" description="DUF5642" evidence="2">
    <location>
        <begin position="35"/>
        <end position="215"/>
    </location>
</feature>
<dbReference type="EMBL" id="BPRH01003914">
    <property type="protein sequence ID" value="GJF11196.1"/>
    <property type="molecule type" value="Genomic_DNA"/>
</dbReference>
<dbReference type="Pfam" id="PF18702">
    <property type="entry name" value="DUF5642"/>
    <property type="match status" value="1"/>
</dbReference>
<reference evidence="3 4" key="1">
    <citation type="submission" date="2021-08" db="EMBL/GenBank/DDBJ databases">
        <title>Draft genome sequence of Mycolicibacterium sp. NGTWS1702 strain.</title>
        <authorList>
            <person name="Matsumoto M."/>
            <person name="Tang B.C.C."/>
            <person name="Machida Y."/>
            <person name="Matoyama H."/>
            <person name="Kishihara T."/>
            <person name="Sato S."/>
            <person name="Kondo I."/>
            <person name="Sano M."/>
            <person name="Kato G."/>
        </authorList>
    </citation>
    <scope>NUCLEOTIDE SEQUENCE [LARGE SCALE GENOMIC DNA]</scope>
    <source>
        <strain evidence="3 4">NGTWSNA01</strain>
    </source>
</reference>
<feature type="signal peptide" evidence="1">
    <location>
        <begin position="1"/>
        <end position="23"/>
    </location>
</feature>
<feature type="chain" id="PRO_5046731590" description="DUF5642 domain-containing protein" evidence="1">
    <location>
        <begin position="24"/>
        <end position="216"/>
    </location>
</feature>
<proteinExistence type="predicted"/>
<name>A0ABQ4V6X2_9MYCO</name>
<evidence type="ECO:0000256" key="1">
    <source>
        <dbReference type="SAM" id="SignalP"/>
    </source>
</evidence>
<protein>
    <recommendedName>
        <fullName evidence="2">DUF5642 domain-containing protein</fullName>
    </recommendedName>
</protein>
<evidence type="ECO:0000259" key="2">
    <source>
        <dbReference type="Pfam" id="PF18702"/>
    </source>
</evidence>
<keyword evidence="4" id="KW-1185">Reference proteome</keyword>
<comment type="caution">
    <text evidence="3">The sequence shown here is derived from an EMBL/GenBank/DDBJ whole genome shotgun (WGS) entry which is preliminary data.</text>
</comment>
<organism evidence="3 4">
    <name type="scientific">Mycolicibacterium cyprinidarum</name>
    <dbReference type="NCBI Taxonomy" id="2860311"/>
    <lineage>
        <taxon>Bacteria</taxon>
        <taxon>Bacillati</taxon>
        <taxon>Actinomycetota</taxon>
        <taxon>Actinomycetes</taxon>
        <taxon>Mycobacteriales</taxon>
        <taxon>Mycobacteriaceae</taxon>
        <taxon>Mycolicibacterium</taxon>
    </lineage>
</organism>
<dbReference type="Proteomes" id="UP001060504">
    <property type="component" value="Unassembled WGS sequence"/>
</dbReference>
<evidence type="ECO:0000313" key="3">
    <source>
        <dbReference type="EMBL" id="GJF11196.1"/>
    </source>
</evidence>
<dbReference type="InterPro" id="IPR041313">
    <property type="entry name" value="DUF5642"/>
</dbReference>
<keyword evidence="1" id="KW-0732">Signal</keyword>
<accession>A0ABQ4V6X2</accession>
<evidence type="ECO:0000313" key="4">
    <source>
        <dbReference type="Proteomes" id="UP001060504"/>
    </source>
</evidence>
<gene>
    <name evidence="3" type="ORF">NGTWS1702_37370</name>
</gene>
<sequence length="216" mass="21917">MRLFAICVLVLLCAACGQSPETAPTSSSTGSVEINPARIDRVRGLLPDAYEVAGYIGPPTPITMWGFGNAAVSEPPQCLALAAPARDSATTRGWSASGPGGIVYAVVARSSQLPPGAAMFAECAQWTLTSVHTVGTVTAQPGPVVEAAATVAMSTTAATVVEGGTETRLRADTFVAYLVDYVCFVALVTDPGSPSPTLEAGFAADLLTAAVSALRG</sequence>